<dbReference type="Proteomes" id="UP000410492">
    <property type="component" value="Unassembled WGS sequence"/>
</dbReference>
<protein>
    <submittedName>
        <fullName evidence="2">Uncharacterized protein</fullName>
    </submittedName>
</protein>
<feature type="compositionally biased region" description="Basic residues" evidence="1">
    <location>
        <begin position="421"/>
        <end position="433"/>
    </location>
</feature>
<feature type="region of interest" description="Disordered" evidence="1">
    <location>
        <begin position="710"/>
        <end position="768"/>
    </location>
</feature>
<gene>
    <name evidence="2" type="ORF">CALMAC_LOCUS4582</name>
</gene>
<reference evidence="2 3" key="1">
    <citation type="submission" date="2019-01" db="EMBL/GenBank/DDBJ databases">
        <authorList>
            <person name="Sayadi A."/>
        </authorList>
    </citation>
    <scope>NUCLEOTIDE SEQUENCE [LARGE SCALE GENOMIC DNA]</scope>
</reference>
<feature type="compositionally biased region" description="Basic residues" evidence="1">
    <location>
        <begin position="275"/>
        <end position="320"/>
    </location>
</feature>
<dbReference type="EMBL" id="CAACVG010006534">
    <property type="protein sequence ID" value="VEN40412.1"/>
    <property type="molecule type" value="Genomic_DNA"/>
</dbReference>
<feature type="region of interest" description="Disordered" evidence="1">
    <location>
        <begin position="555"/>
        <end position="588"/>
    </location>
</feature>
<evidence type="ECO:0000256" key="1">
    <source>
        <dbReference type="SAM" id="MobiDB-lite"/>
    </source>
</evidence>
<dbReference type="AlphaFoldDB" id="A0A653BXP7"/>
<evidence type="ECO:0000313" key="3">
    <source>
        <dbReference type="Proteomes" id="UP000410492"/>
    </source>
</evidence>
<feature type="compositionally biased region" description="Gly residues" evidence="1">
    <location>
        <begin position="826"/>
        <end position="842"/>
    </location>
</feature>
<keyword evidence="3" id="KW-1185">Reference proteome</keyword>
<feature type="compositionally biased region" description="Low complexity" evidence="1">
    <location>
        <begin position="391"/>
        <end position="407"/>
    </location>
</feature>
<feature type="compositionally biased region" description="Polar residues" evidence="1">
    <location>
        <begin position="121"/>
        <end position="130"/>
    </location>
</feature>
<feature type="region of interest" description="Disordered" evidence="1">
    <location>
        <begin position="233"/>
        <end position="439"/>
    </location>
</feature>
<dbReference type="OrthoDB" id="419694at2759"/>
<feature type="compositionally biased region" description="Polar residues" evidence="1">
    <location>
        <begin position="558"/>
        <end position="580"/>
    </location>
</feature>
<feature type="compositionally biased region" description="Basic and acidic residues" evidence="1">
    <location>
        <begin position="336"/>
        <end position="367"/>
    </location>
</feature>
<accession>A0A653BXP7</accession>
<proteinExistence type="predicted"/>
<evidence type="ECO:0000313" key="2">
    <source>
        <dbReference type="EMBL" id="VEN40412.1"/>
    </source>
</evidence>
<organism evidence="2 3">
    <name type="scientific">Callosobruchus maculatus</name>
    <name type="common">Southern cowpea weevil</name>
    <name type="synonym">Pulse bruchid</name>
    <dbReference type="NCBI Taxonomy" id="64391"/>
    <lineage>
        <taxon>Eukaryota</taxon>
        <taxon>Metazoa</taxon>
        <taxon>Ecdysozoa</taxon>
        <taxon>Arthropoda</taxon>
        <taxon>Hexapoda</taxon>
        <taxon>Insecta</taxon>
        <taxon>Pterygota</taxon>
        <taxon>Neoptera</taxon>
        <taxon>Endopterygota</taxon>
        <taxon>Coleoptera</taxon>
        <taxon>Polyphaga</taxon>
        <taxon>Cucujiformia</taxon>
        <taxon>Chrysomeloidea</taxon>
        <taxon>Chrysomelidae</taxon>
        <taxon>Bruchinae</taxon>
        <taxon>Bruchini</taxon>
        <taxon>Callosobruchus</taxon>
    </lineage>
</organism>
<feature type="compositionally biased region" description="Basic and acidic residues" evidence="1">
    <location>
        <begin position="154"/>
        <end position="184"/>
    </location>
</feature>
<feature type="compositionally biased region" description="Basic residues" evidence="1">
    <location>
        <begin position="374"/>
        <end position="390"/>
    </location>
</feature>
<sequence length="853" mass="95946">MEAESSTSPVGGEKSDDISSMKISSSDWNIVKPKPSKGKEKQTVVKKVPSTQDATNDDGDDLPGDFFDDFLKEDFMAGLDVVDEDEEADEKGVSENAEEEVAQVPVKSGLGTKPNKKQKQKMFTNDTSKQSHQKKASKPPSKDSASKGPIKPKIRNEDNKSEPFLSDTRRDPSKTKRDIERDKERCVKDKEKKLITEKLALVETGLVPPGMEMEIDVEEIRRQKNEIEQIKEKVEKMQRTVSRSPRRRSPLFRRSLSLNRSSPKRKRSPVESRRPSRRSSTKKSPKRSPRISPRRSPRKSPRRSPRKSPRRSPYRKRSPLKKISPPMRRVLSSDIARAERLSLSPKQDKRDDRRSSPRRGNSRDRKSLGSKISPLRRRRSPVKRRSRSRSRSSSPYFRGGRRYSPSPIRRRRSSSREQERRRRRSRTRSPKRSRKEEKKSFLQEIVEKLNDTSGRHMQLAVPPGSHLYRVGPGVSTAMPPQPMPPHQQIIPAPQVVPVPIQPSPVMQPYIPPAPVNVPAVVPGPVPAPVPPPAQVRPALLPNPTQNYDLNFFIGDGSPQMNNLRSQTSQNSGTAKTSQNPGAVPNSKDDISKLFQDKKISLSQFLAISAKPEASSSNPAELREKVKVITRCQEAIKYLSRAENKFSGRLYIQKTQAVPNPDKNSSPLKRMTQVKIPFTELPTKAESTNTFSGCIDRLLKHLGLQSEAIEIDDKEDRASSPPPPPPPSITKAAPVQQSARSNCPDCEKRRRKTFKNSGTQYSDDHMSYSVSTQVSEDDLNPNRIPKNQSIASLTPAQLLGKAKFGSGSKMDMDEFDILPQRSEGFMRGPGGRSREGYGGGGGRNNLESDYRYRF</sequence>
<feature type="region of interest" description="Disordered" evidence="1">
    <location>
        <begin position="1"/>
        <end position="184"/>
    </location>
</feature>
<feature type="compositionally biased region" description="Acidic residues" evidence="1">
    <location>
        <begin position="55"/>
        <end position="68"/>
    </location>
</feature>
<name>A0A653BXP7_CALMS</name>
<feature type="compositionally biased region" description="Low complexity" evidence="1">
    <location>
        <begin position="252"/>
        <end position="261"/>
    </location>
</feature>
<feature type="region of interest" description="Disordered" evidence="1">
    <location>
        <begin position="819"/>
        <end position="853"/>
    </location>
</feature>